<evidence type="ECO:0000313" key="1">
    <source>
        <dbReference type="EMBL" id="EEB25898.1"/>
    </source>
</evidence>
<gene>
    <name evidence="1" type="ORF">BACDOR_01622</name>
</gene>
<name>B6VWG4_9BACT</name>
<sequence length="54" mass="6430">MWKGANSKAGYYFITDGTNQDAFYAILFGQIRQTCSYCGYCFRLWLSEENYRFM</sequence>
<protein>
    <submittedName>
        <fullName evidence="1">Uncharacterized protein</fullName>
    </submittedName>
</protein>
<reference evidence="1 2" key="1">
    <citation type="submission" date="2008-10" db="EMBL/GenBank/DDBJ databases">
        <title>Draft genome sequence of Bacteroides dorei (DSM 17855).</title>
        <authorList>
            <person name="Sudarsanam P."/>
            <person name="Ley R."/>
            <person name="Guruge J."/>
            <person name="Turnbaugh P.J."/>
            <person name="Mahowald M."/>
            <person name="Liep D."/>
            <person name="Gordon J."/>
        </authorList>
    </citation>
    <scope>NUCLEOTIDE SEQUENCE [LARGE SCALE GENOMIC DNA]</scope>
    <source>
        <strain evidence="1 2">DSM 17855</strain>
    </source>
</reference>
<organism evidence="1 2">
    <name type="scientific">Phocaeicola dorei DSM 17855</name>
    <dbReference type="NCBI Taxonomy" id="483217"/>
    <lineage>
        <taxon>Bacteria</taxon>
        <taxon>Pseudomonadati</taxon>
        <taxon>Bacteroidota</taxon>
        <taxon>Bacteroidia</taxon>
        <taxon>Bacteroidales</taxon>
        <taxon>Bacteroidaceae</taxon>
        <taxon>Phocaeicola</taxon>
    </lineage>
</organism>
<dbReference type="AlphaFoldDB" id="B6VWG4"/>
<dbReference type="HOGENOM" id="CLU_3040325_0_0_10"/>
<accession>B6VWG4</accession>
<proteinExistence type="predicted"/>
<reference evidence="1 2" key="2">
    <citation type="submission" date="2008-10" db="EMBL/GenBank/DDBJ databases">
        <authorList>
            <person name="Fulton L."/>
            <person name="Clifton S."/>
            <person name="Fulton B."/>
            <person name="Xu J."/>
            <person name="Minx P."/>
            <person name="Pepin K.H."/>
            <person name="Johnson M."/>
            <person name="Thiruvilangam P."/>
            <person name="Bhonagiri V."/>
            <person name="Nash W.E."/>
            <person name="Mardis E.R."/>
            <person name="Wilson R.K."/>
        </authorList>
    </citation>
    <scope>NUCLEOTIDE SEQUENCE [LARGE SCALE GENOMIC DNA]</scope>
    <source>
        <strain evidence="1 2">DSM 17855</strain>
    </source>
</reference>
<dbReference type="Proteomes" id="UP000004849">
    <property type="component" value="Unassembled WGS sequence"/>
</dbReference>
<dbReference type="EMBL" id="ABWZ01000031">
    <property type="protein sequence ID" value="EEB25898.1"/>
    <property type="molecule type" value="Genomic_DNA"/>
</dbReference>
<evidence type="ECO:0000313" key="2">
    <source>
        <dbReference type="Proteomes" id="UP000004849"/>
    </source>
</evidence>